<protein>
    <submittedName>
        <fullName evidence="2">Uncharacterized protein</fullName>
    </submittedName>
</protein>
<keyword evidence="1" id="KW-0472">Membrane</keyword>
<evidence type="ECO:0000313" key="2">
    <source>
        <dbReference type="EMBL" id="MCO8273573.1"/>
    </source>
</evidence>
<feature type="transmembrane region" description="Helical" evidence="1">
    <location>
        <begin position="39"/>
        <end position="60"/>
    </location>
</feature>
<evidence type="ECO:0000313" key="3">
    <source>
        <dbReference type="Proteomes" id="UP001523369"/>
    </source>
</evidence>
<proteinExistence type="predicted"/>
<dbReference type="Proteomes" id="UP001523369">
    <property type="component" value="Unassembled WGS sequence"/>
</dbReference>
<reference evidence="2 3" key="1">
    <citation type="submission" date="2022-06" db="EMBL/GenBank/DDBJ databases">
        <title>New Species of the Genus Actinoplanes, ActinopZanes ferrugineus.</title>
        <authorList>
            <person name="Ding P."/>
        </authorList>
    </citation>
    <scope>NUCLEOTIDE SEQUENCE [LARGE SCALE GENOMIC DNA]</scope>
    <source>
        <strain evidence="2 3">TRM88003</strain>
    </source>
</reference>
<keyword evidence="1" id="KW-1133">Transmembrane helix</keyword>
<dbReference type="EMBL" id="JAMYJR010000026">
    <property type="protein sequence ID" value="MCO8273573.1"/>
    <property type="molecule type" value="Genomic_DNA"/>
</dbReference>
<accession>A0ABT1DRW1</accession>
<sequence length="231" mass="24408">MNDLRDHLQQIAGPIPAATDEQIAADLTRGRRALRRRRVVQACTGSAFGIAALAAAIAIATSTTGAPPAPSSPDRITASVQLVAYKGEQPKGFTVDKVPDGWFVQTSELGYVTIAPDKAKNPGPDVDPSADPVYNKDSFVDKIAVMLESKDQSGPGREGKTVKVGDRDGILVKSLEKPDANGDSGWTLWVKQPNGIYLLVQVWQGLGLTESQIVELGAGVHVEKDAVQGVG</sequence>
<comment type="caution">
    <text evidence="2">The sequence shown here is derived from an EMBL/GenBank/DDBJ whole genome shotgun (WGS) entry which is preliminary data.</text>
</comment>
<evidence type="ECO:0000256" key="1">
    <source>
        <dbReference type="SAM" id="Phobius"/>
    </source>
</evidence>
<keyword evidence="3" id="KW-1185">Reference proteome</keyword>
<name>A0ABT1DRW1_9ACTN</name>
<organism evidence="2 3">
    <name type="scientific">Paractinoplanes aksuensis</name>
    <dbReference type="NCBI Taxonomy" id="2939490"/>
    <lineage>
        <taxon>Bacteria</taxon>
        <taxon>Bacillati</taxon>
        <taxon>Actinomycetota</taxon>
        <taxon>Actinomycetes</taxon>
        <taxon>Micromonosporales</taxon>
        <taxon>Micromonosporaceae</taxon>
        <taxon>Paractinoplanes</taxon>
    </lineage>
</organism>
<keyword evidence="1" id="KW-0812">Transmembrane</keyword>
<dbReference type="RefSeq" id="WP_253239645.1">
    <property type="nucleotide sequence ID" value="NZ_JAMYJR010000026.1"/>
</dbReference>
<gene>
    <name evidence="2" type="ORF">M1L60_23540</name>
</gene>